<dbReference type="PANTHER" id="PTHR43283:SF7">
    <property type="entry name" value="BETA-LACTAMASE-RELATED DOMAIN-CONTAINING PROTEIN"/>
    <property type="match status" value="1"/>
</dbReference>
<protein>
    <submittedName>
        <fullName evidence="2">Beta-lactamase</fullName>
    </submittedName>
</protein>
<dbReference type="EMBL" id="CP001736">
    <property type="protein sequence ID" value="ADB34133.1"/>
    <property type="molecule type" value="Genomic_DNA"/>
</dbReference>
<evidence type="ECO:0000313" key="2">
    <source>
        <dbReference type="EMBL" id="ADB34133.1"/>
    </source>
</evidence>
<dbReference type="SUPFAM" id="SSF56601">
    <property type="entry name" value="beta-lactamase/transpeptidase-like"/>
    <property type="match status" value="1"/>
</dbReference>
<gene>
    <name evidence="2" type="ordered locus">Kfla_5117</name>
</gene>
<dbReference type="RefSeq" id="WP_012922687.1">
    <property type="nucleotide sequence ID" value="NC_013729.1"/>
</dbReference>
<dbReference type="eggNOG" id="COG1680">
    <property type="taxonomic scope" value="Bacteria"/>
</dbReference>
<dbReference type="STRING" id="479435.Kfla_5117"/>
<reference evidence="3" key="1">
    <citation type="submission" date="2009-09" db="EMBL/GenBank/DDBJ databases">
        <title>The complete genome of Kribbella flavida DSM 17836.</title>
        <authorList>
            <consortium name="US DOE Joint Genome Institute (JGI-PGF)"/>
            <person name="Lucas S."/>
            <person name="Copeland A."/>
            <person name="Lapidus A."/>
            <person name="Glavina del Rio T."/>
            <person name="Dalin E."/>
            <person name="Tice H."/>
            <person name="Bruce D."/>
            <person name="Goodwin L."/>
            <person name="Pitluck S."/>
            <person name="Kyrpides N."/>
            <person name="Mavromatis K."/>
            <person name="Ivanova N."/>
            <person name="Saunders E."/>
            <person name="Brettin T."/>
            <person name="Detter J.C."/>
            <person name="Han C."/>
            <person name="Larimer F."/>
            <person name="Land M."/>
            <person name="Hauser L."/>
            <person name="Markowitz V."/>
            <person name="Cheng J.-F."/>
            <person name="Hugenholtz P."/>
            <person name="Woyke T."/>
            <person name="Wu D."/>
            <person name="Pukall R."/>
            <person name="Klenk H.-P."/>
            <person name="Eisen J.A."/>
        </authorList>
    </citation>
    <scope>NUCLEOTIDE SEQUENCE [LARGE SCALE GENOMIC DNA]</scope>
    <source>
        <strain evidence="3">DSM 17836 / JCM 10339 / NBRC 14399</strain>
    </source>
</reference>
<proteinExistence type="predicted"/>
<dbReference type="PANTHER" id="PTHR43283">
    <property type="entry name" value="BETA-LACTAMASE-RELATED"/>
    <property type="match status" value="1"/>
</dbReference>
<accession>D2Q3L0</accession>
<dbReference type="Pfam" id="PF00144">
    <property type="entry name" value="Beta-lactamase"/>
    <property type="match status" value="1"/>
</dbReference>
<dbReference type="HOGENOM" id="CLU_899498_0_0_11"/>
<dbReference type="AlphaFoldDB" id="D2Q3L0"/>
<dbReference type="InterPro" id="IPR012338">
    <property type="entry name" value="Beta-lactam/transpept-like"/>
</dbReference>
<feature type="domain" description="Beta-lactamase-related" evidence="1">
    <location>
        <begin position="29"/>
        <end position="270"/>
    </location>
</feature>
<dbReference type="OrthoDB" id="9773047at2"/>
<keyword evidence="3" id="KW-1185">Reference proteome</keyword>
<name>D2Q3L0_KRIFD</name>
<organism evidence="2 3">
    <name type="scientific">Kribbella flavida (strain DSM 17836 / JCM 10339 / NBRC 14399)</name>
    <dbReference type="NCBI Taxonomy" id="479435"/>
    <lineage>
        <taxon>Bacteria</taxon>
        <taxon>Bacillati</taxon>
        <taxon>Actinomycetota</taxon>
        <taxon>Actinomycetes</taxon>
        <taxon>Propionibacteriales</taxon>
        <taxon>Kribbellaceae</taxon>
        <taxon>Kribbella</taxon>
    </lineage>
</organism>
<dbReference type="KEGG" id="kfl:Kfla_5117"/>
<dbReference type="Proteomes" id="UP000007967">
    <property type="component" value="Chromosome"/>
</dbReference>
<dbReference type="InterPro" id="IPR001466">
    <property type="entry name" value="Beta-lactam-related"/>
</dbReference>
<sequence length="309" mass="33479">MTHRRVLDAAEKVLAATTRSPYAHTSHLLVRVDGTTVVDEHLRGPLVSDVFSVTKTVLATALGVMARRRLLPDLDSPLGDVLPVLRGQPHTWRHLLTMTRGAEVDDTDEVVALPGGQVERFARAAQLTEPGTTFAYDDGAAHLLSAAAGQVLGESLGDFARREVFEPVGITDAEWLADPDGVTYGHAHLRISADSLGRLGQLWLDRGESRRHGLIDPDYFSQLVTPSSAGGPPEQLPYGFLVWLDDGMLLAGGWAGQHVLVVPSARAVVVTTGFPNFRFGPPPADDLPPDWAPALDLVRRRLLPVLRTR</sequence>
<reference evidence="2 3" key="2">
    <citation type="journal article" date="2010" name="Stand. Genomic Sci.">
        <title>Complete genome sequence of Kribbella flavida type strain (IFO 14399).</title>
        <authorList>
            <person name="Pukall R."/>
            <person name="Lapidus A."/>
            <person name="Glavina Del Rio T."/>
            <person name="Copeland A."/>
            <person name="Tice H."/>
            <person name="Cheng J.-F."/>
            <person name="Lucas S."/>
            <person name="Chen F."/>
            <person name="Nolan M."/>
            <person name="LaButti K."/>
            <person name="Pati A."/>
            <person name="Ivanova N."/>
            <person name="Mavrommatis K."/>
            <person name="Mikhailova N."/>
            <person name="Pitluck S."/>
            <person name="Bruce D."/>
            <person name="Goodwin L."/>
            <person name="Land M."/>
            <person name="Hauser L."/>
            <person name="Chang Y.-J."/>
            <person name="Jeffries C.D."/>
            <person name="Chen A."/>
            <person name="Palaniappan K."/>
            <person name="Chain P."/>
            <person name="Rohde M."/>
            <person name="Goeker M."/>
            <person name="Bristow J."/>
            <person name="Eisen J.A."/>
            <person name="Markowitz V."/>
            <person name="Hugenholtz P."/>
            <person name="Kyrpides N.C."/>
            <person name="Klenk H.-P."/>
            <person name="Brettin T."/>
        </authorList>
    </citation>
    <scope>NUCLEOTIDE SEQUENCE [LARGE SCALE GENOMIC DNA]</scope>
    <source>
        <strain evidence="3">DSM 17836 / JCM 10339 / NBRC 14399</strain>
    </source>
</reference>
<evidence type="ECO:0000259" key="1">
    <source>
        <dbReference type="Pfam" id="PF00144"/>
    </source>
</evidence>
<dbReference type="InterPro" id="IPR050789">
    <property type="entry name" value="Diverse_Enzym_Activities"/>
</dbReference>
<evidence type="ECO:0000313" key="3">
    <source>
        <dbReference type="Proteomes" id="UP000007967"/>
    </source>
</evidence>
<dbReference type="MEROPS" id="S12.950"/>
<dbReference type="Gene3D" id="3.40.710.10">
    <property type="entry name" value="DD-peptidase/beta-lactamase superfamily"/>
    <property type="match status" value="1"/>
</dbReference>